<dbReference type="AlphaFoldDB" id="Q68SS6"/>
<protein>
    <recommendedName>
        <fullName evidence="8">DUF1751-domain-containing protein</fullName>
    </recommendedName>
</protein>
<dbReference type="SUPFAM" id="SSF144091">
    <property type="entry name" value="Rhomboid-like"/>
    <property type="match status" value="1"/>
</dbReference>
<evidence type="ECO:0008006" key="8">
    <source>
        <dbReference type="Google" id="ProtNLM"/>
    </source>
</evidence>
<organism evidence="7">
    <name type="scientific">Pleurotus djamor</name>
    <name type="common">Pink oyster mushroom</name>
    <dbReference type="NCBI Taxonomy" id="34470"/>
    <lineage>
        <taxon>Eukaryota</taxon>
        <taxon>Fungi</taxon>
        <taxon>Dikarya</taxon>
        <taxon>Basidiomycota</taxon>
        <taxon>Agaricomycotina</taxon>
        <taxon>Agaricomycetes</taxon>
        <taxon>Agaricomycetidae</taxon>
        <taxon>Agaricales</taxon>
        <taxon>Pleurotineae</taxon>
        <taxon>Pleurotaceae</taxon>
        <taxon>Pleurotus</taxon>
    </lineage>
</organism>
<evidence type="ECO:0000313" key="7">
    <source>
        <dbReference type="EMBL" id="AAS46739.1"/>
    </source>
</evidence>
<dbReference type="Gene3D" id="1.20.1540.10">
    <property type="entry name" value="Rhomboid-like"/>
    <property type="match status" value="1"/>
</dbReference>
<dbReference type="GO" id="GO:0016020">
    <property type="term" value="C:membrane"/>
    <property type="evidence" value="ECO:0007669"/>
    <property type="project" value="UniProtKB-SubCell"/>
</dbReference>
<name>Q68SS6_PLEDJ</name>
<dbReference type="PANTHER" id="PTHR13377">
    <property type="entry name" value="PLACENTAL PROTEIN 6"/>
    <property type="match status" value="1"/>
</dbReference>
<evidence type="ECO:0000256" key="3">
    <source>
        <dbReference type="ARBA" id="ARBA00022989"/>
    </source>
</evidence>
<evidence type="ECO:0000256" key="5">
    <source>
        <dbReference type="SAM" id="MobiDB-lite"/>
    </source>
</evidence>
<dbReference type="FunFam" id="1.20.1540.10:FF:000004">
    <property type="entry name" value="Transmembrane protein 115"/>
    <property type="match status" value="1"/>
</dbReference>
<dbReference type="GO" id="GO:0006890">
    <property type="term" value="P:retrograde vesicle-mediated transport, Golgi to endoplasmic reticulum"/>
    <property type="evidence" value="ECO:0007669"/>
    <property type="project" value="InterPro"/>
</dbReference>
<evidence type="ECO:0000256" key="4">
    <source>
        <dbReference type="ARBA" id="ARBA00023136"/>
    </source>
</evidence>
<gene>
    <name evidence="7" type="primary">UPA2</name>
</gene>
<keyword evidence="3 6" id="KW-1133">Transmembrane helix</keyword>
<feature type="transmembrane region" description="Helical" evidence="6">
    <location>
        <begin position="174"/>
        <end position="204"/>
    </location>
</feature>
<accession>Q68SS6</accession>
<sequence length="343" mass="37828">MAILSSPLQIISSTPPVTRGFTAATVALSALYAWLRFAGVGATPYLTLIPGLSFLYPWTLFTSAFVETNVFEFIATIIFVPPSLRYLERLWGSIETIKFIVVTVTFSNIIAFGFNWIEFIATRNADMFLYGMQYRGQMSLQIGIMVAFTQLIPEHQVQVMGVLKTRVKSLPMAYLGLSTVLCFVGFQCPWIIIQFGWFVGWVYLRFYKKNTSDVVGGMVTYGDRSETFSLLSWFPPFAHYPISLLGNTVYSLANRLHLIPTTQGDVESGIYTQVPGSARAEAERRRAMALKALDQRLANSASPAPSPNPGAGRSSPPPLVREASGSKTSDKAPAEVDLGDTTK</sequence>
<dbReference type="SMART" id="SM01160">
    <property type="entry name" value="DUF1751"/>
    <property type="match status" value="1"/>
</dbReference>
<reference evidence="7" key="1">
    <citation type="journal article" date="2004" name="Fungal Genet. Biol.">
        <title>The genetic structure and diversity of the A and B mating-type genes from the tropical oyster mushroom, Pleurotus djamor.</title>
        <authorList>
            <person name="James T.Y."/>
            <person name="Liou S.R."/>
            <person name="Vilgalys R."/>
        </authorList>
    </citation>
    <scope>NUCLEOTIDE SEQUENCE</scope>
    <source>
        <strain evidence="7">RV95/957.30</strain>
    </source>
</reference>
<feature type="compositionally biased region" description="Basic and acidic residues" evidence="5">
    <location>
        <begin position="328"/>
        <end position="343"/>
    </location>
</feature>
<keyword evidence="2 6" id="KW-0812">Transmembrane</keyword>
<dbReference type="GO" id="GO:0005794">
    <property type="term" value="C:Golgi apparatus"/>
    <property type="evidence" value="ECO:0007669"/>
    <property type="project" value="TreeGrafter"/>
</dbReference>
<evidence type="ECO:0000256" key="6">
    <source>
        <dbReference type="SAM" id="Phobius"/>
    </source>
</evidence>
<feature type="region of interest" description="Disordered" evidence="5">
    <location>
        <begin position="296"/>
        <end position="343"/>
    </location>
</feature>
<proteinExistence type="predicted"/>
<feature type="transmembrane region" description="Helical" evidence="6">
    <location>
        <begin position="20"/>
        <end position="38"/>
    </location>
</feature>
<dbReference type="PANTHER" id="PTHR13377:SF3">
    <property type="entry name" value="TRANSMEMBRANE PROTEIN 115"/>
    <property type="match status" value="1"/>
</dbReference>
<dbReference type="EMBL" id="AY462111">
    <property type="protein sequence ID" value="AAS46739.1"/>
    <property type="molecule type" value="Genomic_DNA"/>
</dbReference>
<comment type="subcellular location">
    <subcellularLocation>
        <location evidence="1">Membrane</location>
        <topology evidence="1">Multi-pass membrane protein</topology>
    </subcellularLocation>
</comment>
<feature type="compositionally biased region" description="Low complexity" evidence="5">
    <location>
        <begin position="298"/>
        <end position="314"/>
    </location>
</feature>
<dbReference type="InterPro" id="IPR035952">
    <property type="entry name" value="Rhomboid-like_sf"/>
</dbReference>
<evidence type="ECO:0000256" key="2">
    <source>
        <dbReference type="ARBA" id="ARBA00022692"/>
    </source>
</evidence>
<dbReference type="Pfam" id="PF08551">
    <property type="entry name" value="DUF1751"/>
    <property type="match status" value="1"/>
</dbReference>
<feature type="transmembrane region" description="Helical" evidence="6">
    <location>
        <begin position="99"/>
        <end position="117"/>
    </location>
</feature>
<keyword evidence="4 6" id="KW-0472">Membrane</keyword>
<evidence type="ECO:0000256" key="1">
    <source>
        <dbReference type="ARBA" id="ARBA00004141"/>
    </source>
</evidence>
<dbReference type="InterPro" id="IPR013861">
    <property type="entry name" value="TMEM115/Pdh1/Rbl19"/>
</dbReference>